<gene>
    <name evidence="1" type="ORF">VP01_2581g2</name>
</gene>
<evidence type="ECO:0000313" key="1">
    <source>
        <dbReference type="EMBL" id="KNZ55788.1"/>
    </source>
</evidence>
<protein>
    <submittedName>
        <fullName evidence="1">Uncharacterized protein</fullName>
    </submittedName>
</protein>
<sequence>MLLDRHLNKSKLFERDSIYKIRQSSSPIIHLTNIHNKYIFLCNNQSFLFALSTLPCHINKSLSFLLIHLNILVHIYFFFPHWNQAACLDARHVLFPLKSSFDQLLSFRETEGDFLYQLLARWDLGCQVTHSLPTGRGSPYQLIKRGFFLEQGILITPRTLALNLTKHKPNLVCCPELSHKHKPNLCCAILYLLQIIPRSGRANCCDVFIIVRFTLRSRKSESCIPQNLGYQPHISFFYRGAYLRIHNHARFNCALIVLETRPLIRTLLWCCSVIPVDQLVMCLRASYFPAWPVLYNPPPSVTPHSSVPRLVKAAPVSPHSYSFLSLFFFPVGTGEHIHFSFSCLFFSSSHIIN</sequence>
<dbReference type="VEuPathDB" id="FungiDB:VP01_2581g2"/>
<reference evidence="1 2" key="1">
    <citation type="submission" date="2015-08" db="EMBL/GenBank/DDBJ databases">
        <title>Next Generation Sequencing and Analysis of the Genome of Puccinia sorghi L Schw, the Causal Agent of Maize Common Rust.</title>
        <authorList>
            <person name="Rochi L."/>
            <person name="Burguener G."/>
            <person name="Darino M."/>
            <person name="Turjanski A."/>
            <person name="Kreff E."/>
            <person name="Dieguez M.J."/>
            <person name="Sacco F."/>
        </authorList>
    </citation>
    <scope>NUCLEOTIDE SEQUENCE [LARGE SCALE GENOMIC DNA]</scope>
    <source>
        <strain evidence="1 2">RO10H11247</strain>
    </source>
</reference>
<dbReference type="AlphaFoldDB" id="A0A0L6V4V0"/>
<organism evidence="1 2">
    <name type="scientific">Puccinia sorghi</name>
    <dbReference type="NCBI Taxonomy" id="27349"/>
    <lineage>
        <taxon>Eukaryota</taxon>
        <taxon>Fungi</taxon>
        <taxon>Dikarya</taxon>
        <taxon>Basidiomycota</taxon>
        <taxon>Pucciniomycotina</taxon>
        <taxon>Pucciniomycetes</taxon>
        <taxon>Pucciniales</taxon>
        <taxon>Pucciniaceae</taxon>
        <taxon>Puccinia</taxon>
    </lineage>
</organism>
<keyword evidence="2" id="KW-1185">Reference proteome</keyword>
<dbReference type="Proteomes" id="UP000037035">
    <property type="component" value="Unassembled WGS sequence"/>
</dbReference>
<comment type="caution">
    <text evidence="1">The sequence shown here is derived from an EMBL/GenBank/DDBJ whole genome shotgun (WGS) entry which is preliminary data.</text>
</comment>
<name>A0A0L6V4V0_9BASI</name>
<proteinExistence type="predicted"/>
<evidence type="ECO:0000313" key="2">
    <source>
        <dbReference type="Proteomes" id="UP000037035"/>
    </source>
</evidence>
<accession>A0A0L6V4V0</accession>
<dbReference type="EMBL" id="LAVV01007481">
    <property type="protein sequence ID" value="KNZ55788.1"/>
    <property type="molecule type" value="Genomic_DNA"/>
</dbReference>